<comment type="caution">
    <text evidence="1">The sequence shown here is derived from an EMBL/GenBank/DDBJ whole genome shotgun (WGS) entry which is preliminary data.</text>
</comment>
<proteinExistence type="predicted"/>
<evidence type="ECO:0000313" key="2">
    <source>
        <dbReference type="Proteomes" id="UP001165089"/>
    </source>
</evidence>
<dbReference type="InterPro" id="IPR034660">
    <property type="entry name" value="DinB/YfiT-like"/>
</dbReference>
<dbReference type="Proteomes" id="UP001165089">
    <property type="component" value="Unassembled WGS sequence"/>
</dbReference>
<dbReference type="Gene3D" id="1.20.120.450">
    <property type="entry name" value="dinb family like domain"/>
    <property type="match status" value="1"/>
</dbReference>
<accession>A0ABQ5Q9L8</accession>
<gene>
    <name evidence="1" type="ORF">GETHPA_29120</name>
</gene>
<organism evidence="1 2">
    <name type="scientific">Geothrix rubra</name>
    <dbReference type="NCBI Taxonomy" id="2927977"/>
    <lineage>
        <taxon>Bacteria</taxon>
        <taxon>Pseudomonadati</taxon>
        <taxon>Acidobacteriota</taxon>
        <taxon>Holophagae</taxon>
        <taxon>Holophagales</taxon>
        <taxon>Holophagaceae</taxon>
        <taxon>Geothrix</taxon>
    </lineage>
</organism>
<name>A0ABQ5Q9L8_9BACT</name>
<reference evidence="1 2" key="1">
    <citation type="journal article" date="2023" name="Antonie Van Leeuwenhoek">
        <title>Mesoterricola silvestris gen. nov., sp. nov., Mesoterricola sediminis sp. nov., Geothrix oryzae sp. nov., Geothrix edaphica sp. nov., Geothrix rubra sp. nov., and Geothrix limicola sp. nov., six novel members of Acidobacteriota isolated from soils.</title>
        <authorList>
            <person name="Itoh H."/>
            <person name="Sugisawa Y."/>
            <person name="Mise K."/>
            <person name="Xu Z."/>
            <person name="Kuniyasu M."/>
            <person name="Ushijima N."/>
            <person name="Kawano K."/>
            <person name="Kobayashi E."/>
            <person name="Shiratori Y."/>
            <person name="Masuda Y."/>
            <person name="Senoo K."/>
        </authorList>
    </citation>
    <scope>NUCLEOTIDE SEQUENCE [LARGE SCALE GENOMIC DNA]</scope>
    <source>
        <strain evidence="1 2">Red803</strain>
    </source>
</reference>
<keyword evidence="2" id="KW-1185">Reference proteome</keyword>
<dbReference type="EMBL" id="BSDD01000007">
    <property type="protein sequence ID" value="GLH71378.1"/>
    <property type="molecule type" value="Genomic_DNA"/>
</dbReference>
<protein>
    <recommendedName>
        <fullName evidence="3">DUF1569 domain-containing protein</fullName>
    </recommendedName>
</protein>
<evidence type="ECO:0008006" key="3">
    <source>
        <dbReference type="Google" id="ProtNLM"/>
    </source>
</evidence>
<evidence type="ECO:0000313" key="1">
    <source>
        <dbReference type="EMBL" id="GLH71378.1"/>
    </source>
</evidence>
<dbReference type="RefSeq" id="WP_285727632.1">
    <property type="nucleotide sequence ID" value="NZ_BSDD01000007.1"/>
</dbReference>
<sequence length="149" mass="16984">MMSLFHPPDCDAVRCRFAELHPGGPRLWGRMDAAQMLAHCAKGLEAATTDRPVRQAFLGRLVSPLIRPLVLGDRPFRRNAPTSPLFVVAEPRDFEAEMRRLAHLIDRFVQRGPARAAQVPHVFFGRLSGDQWGRLMYKHLDHHLRQFGV</sequence>
<dbReference type="InterPro" id="IPR011463">
    <property type="entry name" value="DUF1569"/>
</dbReference>
<dbReference type="Pfam" id="PF07606">
    <property type="entry name" value="DUF1569"/>
    <property type="match status" value="1"/>
</dbReference>